<dbReference type="Proteomes" id="UP001302494">
    <property type="component" value="Chromosome"/>
</dbReference>
<dbReference type="KEGG" id="nneo:PQG83_07080"/>
<dbReference type="AlphaFoldDB" id="A0AA96K4N0"/>
<protein>
    <recommendedName>
        <fullName evidence="3">HEPN domain-containing protein</fullName>
    </recommendedName>
</protein>
<sequence>MSQSLDNEKEGQLPSFSEQMCTMFNFDNKQQWLRDADLTYCAARHLLFAENVFFRSPVGYLLHQAVEKYLKTLRKVLSPDIPEKQGSHNLCALHSDVKNQKKCLDVPEVKNAISDLNILQQWRYQDRPLKQTRKAMDDGLTSADLLVARVRTEIPVEIRFQGLHRILQLSGTHGELLLNALLANNSQRAHWESDLFGISKNIDRIIKANRNL</sequence>
<gene>
    <name evidence="1" type="ORF">PQG83_07080</name>
</gene>
<dbReference type="Gene3D" id="1.20.120.330">
    <property type="entry name" value="Nucleotidyltransferases domain 2"/>
    <property type="match status" value="1"/>
</dbReference>
<organism evidence="1 2">
    <name type="scientific">Candidatus Nitrospira neomarina</name>
    <dbReference type="NCBI Taxonomy" id="3020899"/>
    <lineage>
        <taxon>Bacteria</taxon>
        <taxon>Pseudomonadati</taxon>
        <taxon>Nitrospirota</taxon>
        <taxon>Nitrospiria</taxon>
        <taxon>Nitrospirales</taxon>
        <taxon>Nitrospiraceae</taxon>
        <taxon>Nitrospira</taxon>
    </lineage>
</organism>
<reference evidence="1 2" key="1">
    <citation type="submission" date="2023-01" db="EMBL/GenBank/DDBJ databases">
        <title>Cultivation and genomic characterization of new, ubiquitous marine nitrite-oxidizing bacteria from the Nitrospirales.</title>
        <authorList>
            <person name="Mueller A.J."/>
            <person name="Daebeler A."/>
            <person name="Herbold C.W."/>
            <person name="Kirkegaard R.H."/>
            <person name="Daims H."/>
        </authorList>
    </citation>
    <scope>NUCLEOTIDE SEQUENCE [LARGE SCALE GENOMIC DNA]</scope>
    <source>
        <strain evidence="1 2">DK</strain>
    </source>
</reference>
<dbReference type="RefSeq" id="WP_312748177.1">
    <property type="nucleotide sequence ID" value="NZ_CP116968.1"/>
</dbReference>
<keyword evidence="2" id="KW-1185">Reference proteome</keyword>
<evidence type="ECO:0000313" key="1">
    <source>
        <dbReference type="EMBL" id="WNM63509.1"/>
    </source>
</evidence>
<evidence type="ECO:0008006" key="3">
    <source>
        <dbReference type="Google" id="ProtNLM"/>
    </source>
</evidence>
<dbReference type="EMBL" id="CP116968">
    <property type="protein sequence ID" value="WNM63509.1"/>
    <property type="molecule type" value="Genomic_DNA"/>
</dbReference>
<evidence type="ECO:0000313" key="2">
    <source>
        <dbReference type="Proteomes" id="UP001302494"/>
    </source>
</evidence>
<accession>A0AA96K4N0</accession>
<name>A0AA96K4N0_9BACT</name>
<proteinExistence type="predicted"/>